<name>A0A2T1D0W1_9CYAN</name>
<feature type="compositionally biased region" description="Low complexity" evidence="1">
    <location>
        <begin position="66"/>
        <end position="75"/>
    </location>
</feature>
<evidence type="ECO:0000313" key="3">
    <source>
        <dbReference type="Proteomes" id="UP000238634"/>
    </source>
</evidence>
<sequence>MAQTDTAERVGNVITEKLVEKVLGIAKDAIDLGKALVESDVANPKGSQPEPNERIENFLERTGRPSGNSGSSKQGGNSGGGKNGL</sequence>
<keyword evidence="3" id="KW-1185">Reference proteome</keyword>
<protein>
    <submittedName>
        <fullName evidence="2">Uncharacterized protein</fullName>
    </submittedName>
</protein>
<feature type="compositionally biased region" description="Basic and acidic residues" evidence="1">
    <location>
        <begin position="51"/>
        <end position="63"/>
    </location>
</feature>
<accession>A0A2T1D0W1</accession>
<organism evidence="2 3">
    <name type="scientific">Phormidesmis priestleyi ULC007</name>
    <dbReference type="NCBI Taxonomy" id="1920490"/>
    <lineage>
        <taxon>Bacteria</taxon>
        <taxon>Bacillati</taxon>
        <taxon>Cyanobacteriota</taxon>
        <taxon>Cyanophyceae</taxon>
        <taxon>Leptolyngbyales</taxon>
        <taxon>Leptolyngbyaceae</taxon>
        <taxon>Phormidesmis</taxon>
    </lineage>
</organism>
<reference evidence="2 3" key="2">
    <citation type="submission" date="2018-03" db="EMBL/GenBank/DDBJ databases">
        <title>The ancient ancestry and fast evolution of plastids.</title>
        <authorList>
            <person name="Moore K.R."/>
            <person name="Magnabosco C."/>
            <person name="Momper L."/>
            <person name="Gold D.A."/>
            <person name="Bosak T."/>
            <person name="Fournier G.P."/>
        </authorList>
    </citation>
    <scope>NUCLEOTIDE SEQUENCE [LARGE SCALE GENOMIC DNA]</scope>
    <source>
        <strain evidence="2 3">ULC007</strain>
    </source>
</reference>
<proteinExistence type="predicted"/>
<feature type="compositionally biased region" description="Gly residues" evidence="1">
    <location>
        <begin position="76"/>
        <end position="85"/>
    </location>
</feature>
<gene>
    <name evidence="2" type="ORF">C7B65_26720</name>
</gene>
<dbReference type="EMBL" id="PVWG01000102">
    <property type="protein sequence ID" value="PSB14145.1"/>
    <property type="molecule type" value="Genomic_DNA"/>
</dbReference>
<evidence type="ECO:0000313" key="2">
    <source>
        <dbReference type="EMBL" id="PSB14145.1"/>
    </source>
</evidence>
<comment type="caution">
    <text evidence="2">The sequence shown here is derived from an EMBL/GenBank/DDBJ whole genome shotgun (WGS) entry which is preliminary data.</text>
</comment>
<feature type="region of interest" description="Disordered" evidence="1">
    <location>
        <begin position="41"/>
        <end position="85"/>
    </location>
</feature>
<reference evidence="2 3" key="1">
    <citation type="submission" date="2018-02" db="EMBL/GenBank/DDBJ databases">
        <authorList>
            <person name="Cohen D.B."/>
            <person name="Kent A.D."/>
        </authorList>
    </citation>
    <scope>NUCLEOTIDE SEQUENCE [LARGE SCALE GENOMIC DNA]</scope>
    <source>
        <strain evidence="2 3">ULC007</strain>
    </source>
</reference>
<dbReference type="Proteomes" id="UP000238634">
    <property type="component" value="Unassembled WGS sequence"/>
</dbReference>
<dbReference type="AlphaFoldDB" id="A0A2T1D0W1"/>
<evidence type="ECO:0000256" key="1">
    <source>
        <dbReference type="SAM" id="MobiDB-lite"/>
    </source>
</evidence>